<evidence type="ECO:0000313" key="3">
    <source>
        <dbReference type="Proteomes" id="UP000028022"/>
    </source>
</evidence>
<keyword evidence="1" id="KW-1133">Transmembrane helix</keyword>
<reference evidence="2 3" key="1">
    <citation type="submission" date="2014-05" db="EMBL/GenBank/DDBJ databases">
        <authorList>
            <person name="Daugherty S.C."/>
            <person name="Tallon L.J."/>
            <person name="Sadzewicz L."/>
            <person name="Kilian M."/>
            <person name="Tettelin H."/>
        </authorList>
    </citation>
    <scope>NUCLEOTIDE SEQUENCE [LARGE SCALE GENOMIC DNA]</scope>
    <source>
        <strain evidence="2 3">SK608</strain>
    </source>
</reference>
<evidence type="ECO:0000256" key="1">
    <source>
        <dbReference type="SAM" id="Phobius"/>
    </source>
</evidence>
<protein>
    <submittedName>
        <fullName evidence="2">Uncharacterized protein</fullName>
    </submittedName>
</protein>
<comment type="caution">
    <text evidence="2">The sequence shown here is derived from an EMBL/GenBank/DDBJ whole genome shotgun (WGS) entry which is preliminary data.</text>
</comment>
<organism evidence="2 3">
    <name type="scientific">Streptococcus mitis</name>
    <dbReference type="NCBI Taxonomy" id="28037"/>
    <lineage>
        <taxon>Bacteria</taxon>
        <taxon>Bacillati</taxon>
        <taxon>Bacillota</taxon>
        <taxon>Bacilli</taxon>
        <taxon>Lactobacillales</taxon>
        <taxon>Streptococcaceae</taxon>
        <taxon>Streptococcus</taxon>
        <taxon>Streptococcus mitis group</taxon>
    </lineage>
</organism>
<dbReference type="Proteomes" id="UP000028022">
    <property type="component" value="Unassembled WGS sequence"/>
</dbReference>
<proteinExistence type="predicted"/>
<accession>A0A081QS57</accession>
<keyword evidence="1" id="KW-0472">Membrane</keyword>
<feature type="transmembrane region" description="Helical" evidence="1">
    <location>
        <begin position="6"/>
        <end position="25"/>
    </location>
</feature>
<keyword evidence="1" id="KW-0812">Transmembrane</keyword>
<dbReference type="AlphaFoldDB" id="A0A081QS57"/>
<sequence length="57" mass="6415">MFNNSVIRVFIVPPSFLAYVIVRYCHNLTIKLLPKQEGAGFPTPSILYSAYFVCSST</sequence>
<dbReference type="EMBL" id="JPFZ01000011">
    <property type="protein sequence ID" value="KEQ45780.1"/>
    <property type="molecule type" value="Genomic_DNA"/>
</dbReference>
<name>A0A081QS57_STRMT</name>
<gene>
    <name evidence="2" type="ORF">SK608_1637</name>
</gene>
<evidence type="ECO:0000313" key="2">
    <source>
        <dbReference type="EMBL" id="KEQ45780.1"/>
    </source>
</evidence>